<gene>
    <name evidence="1" type="ORF">BJY14_007834</name>
</gene>
<protein>
    <submittedName>
        <fullName evidence="1">Uncharacterized protein</fullName>
    </submittedName>
</protein>
<evidence type="ECO:0000313" key="2">
    <source>
        <dbReference type="Proteomes" id="UP000529783"/>
    </source>
</evidence>
<accession>A0A7Y9EQ32</accession>
<organism evidence="1 2">
    <name type="scientific">Actinomadura luteofluorescens</name>
    <dbReference type="NCBI Taxonomy" id="46163"/>
    <lineage>
        <taxon>Bacteria</taxon>
        <taxon>Bacillati</taxon>
        <taxon>Actinomycetota</taxon>
        <taxon>Actinomycetes</taxon>
        <taxon>Streptosporangiales</taxon>
        <taxon>Thermomonosporaceae</taxon>
        <taxon>Actinomadura</taxon>
    </lineage>
</organism>
<reference evidence="1 2" key="1">
    <citation type="submission" date="2020-07" db="EMBL/GenBank/DDBJ databases">
        <title>Sequencing the genomes of 1000 actinobacteria strains.</title>
        <authorList>
            <person name="Klenk H.-P."/>
        </authorList>
    </citation>
    <scope>NUCLEOTIDE SEQUENCE [LARGE SCALE GENOMIC DNA]</scope>
    <source>
        <strain evidence="1 2">DSM 40398</strain>
    </source>
</reference>
<comment type="caution">
    <text evidence="1">The sequence shown here is derived from an EMBL/GenBank/DDBJ whole genome shotgun (WGS) entry which is preliminary data.</text>
</comment>
<dbReference type="Proteomes" id="UP000529783">
    <property type="component" value="Unassembled WGS sequence"/>
</dbReference>
<name>A0A7Y9EQ32_9ACTN</name>
<keyword evidence="2" id="KW-1185">Reference proteome</keyword>
<proteinExistence type="predicted"/>
<dbReference type="AlphaFoldDB" id="A0A7Y9EQ32"/>
<dbReference type="EMBL" id="JACCBA010000001">
    <property type="protein sequence ID" value="NYD51851.1"/>
    <property type="molecule type" value="Genomic_DNA"/>
</dbReference>
<sequence>MAECGPFLAFAQLYARDVPDLAPPPHADLLQVLWCPWDHDDLSCPAVILRWRRADEVTVALDPQPEPELMEYGAYLPDPCVLYPEQIVEYQYADFLPADLHRRLREWSQETGHSYQDLSIASGMKVGGWSSWHLTDPYPMICECGADLELLLCIDGSEWDGNRTWQPVEDIEIKSAEQFHRHPPLNSPTNITIGRGYGLWIFTCPVSHDHPHQMSMQ</sequence>
<dbReference type="Gene3D" id="2.30.320.10">
    <property type="entry name" value="YwqG-like"/>
    <property type="match status" value="1"/>
</dbReference>
<evidence type="ECO:0000313" key="1">
    <source>
        <dbReference type="EMBL" id="NYD51851.1"/>
    </source>
</evidence>
<dbReference type="RefSeq" id="WP_179848156.1">
    <property type="nucleotide sequence ID" value="NZ_JACCBA010000001.1"/>
</dbReference>